<evidence type="ECO:0000256" key="2">
    <source>
        <dbReference type="SAM" id="MobiDB-lite"/>
    </source>
</evidence>
<feature type="region of interest" description="Disordered" evidence="2">
    <location>
        <begin position="101"/>
        <end position="132"/>
    </location>
</feature>
<name>A0A1E1F6K8_9SPHN</name>
<organism evidence="3 4">
    <name type="scientific">Sphingobium cloacae</name>
    <dbReference type="NCBI Taxonomy" id="120107"/>
    <lineage>
        <taxon>Bacteria</taxon>
        <taxon>Pseudomonadati</taxon>
        <taxon>Pseudomonadota</taxon>
        <taxon>Alphaproteobacteria</taxon>
        <taxon>Sphingomonadales</taxon>
        <taxon>Sphingomonadaceae</taxon>
        <taxon>Sphingobium</taxon>
    </lineage>
</organism>
<gene>
    <name evidence="3" type="ORF">SCLO_1031180</name>
</gene>
<dbReference type="KEGG" id="sclo:SCLO_1031180"/>
<dbReference type="AlphaFoldDB" id="A0A1E1F6K8"/>
<evidence type="ECO:0000256" key="1">
    <source>
        <dbReference type="SAM" id="Coils"/>
    </source>
</evidence>
<evidence type="ECO:0000313" key="4">
    <source>
        <dbReference type="Proteomes" id="UP000218272"/>
    </source>
</evidence>
<keyword evidence="1" id="KW-0175">Coiled coil</keyword>
<protein>
    <submittedName>
        <fullName evidence="3">Uncharacterized protein</fullName>
    </submittedName>
</protein>
<proteinExistence type="predicted"/>
<sequence>MIAGMMMTVMPGGISVALGQSAPVEDGTYMLEGGSYSISVERTDSGIMVHEPNKHSPYRPAGADRPNTYLFFNDNTGYTYGIRGVDSQTIEAFKDVEGNVPTRLKRLGGPPSARPIRAIDPGPSGAPPEGTDAEVARKYQALSNSDEANRQSWTACSAAALKRSLASGEEADAYGVQVAQMLRLIAVDDASPCPDAIPQALWDKAKGIDDLGKGKAATAATTKPPAPAPDADREERLRLNADMAAKAASDAERIKADKDGYAAAMAEAQRAREQYQRERETYEAEAARVKAAQDAYEAEMARYRAAGGRLPR</sequence>
<feature type="region of interest" description="Disordered" evidence="2">
    <location>
        <begin position="213"/>
        <end position="233"/>
    </location>
</feature>
<dbReference type="EMBL" id="AP017655">
    <property type="protein sequence ID" value="BAV66158.1"/>
    <property type="molecule type" value="Genomic_DNA"/>
</dbReference>
<feature type="coiled-coil region" evidence="1">
    <location>
        <begin position="258"/>
        <end position="299"/>
    </location>
</feature>
<evidence type="ECO:0000313" key="3">
    <source>
        <dbReference type="EMBL" id="BAV66158.1"/>
    </source>
</evidence>
<accession>A0A1E1F6K8</accession>
<dbReference type="Proteomes" id="UP000218272">
    <property type="component" value="Chromosome SCLO_1"/>
</dbReference>
<reference evidence="3 4" key="1">
    <citation type="submission" date="2016-10" db="EMBL/GenBank/DDBJ databases">
        <title>Complete Genome Sequence of the Nonylphenol-Degrading Bacterium Sphingobium cloacae JCM 10874T.</title>
        <authorList>
            <person name="Ootsuka M."/>
            <person name="Nishizawa T."/>
            <person name="Ohta H."/>
        </authorList>
    </citation>
    <scope>NUCLEOTIDE SEQUENCE [LARGE SCALE GENOMIC DNA]</scope>
    <source>
        <strain evidence="3 4">JCM 10874</strain>
    </source>
</reference>
<keyword evidence="4" id="KW-1185">Reference proteome</keyword>